<dbReference type="InterPro" id="IPR003331">
    <property type="entry name" value="UDP_GlcNAc_Epimerase_2_dom"/>
</dbReference>
<feature type="domain" description="UDP-N-acetylglucosamine 2-epimerase" evidence="6">
    <location>
        <begin position="54"/>
        <end position="374"/>
    </location>
</feature>
<proteinExistence type="inferred from homology"/>
<evidence type="ECO:0000256" key="4">
    <source>
        <dbReference type="ARBA" id="ARBA00038858"/>
    </source>
</evidence>
<dbReference type="GO" id="GO:0008761">
    <property type="term" value="F:UDP-N-acetylglucosamine 2-epimerase activity"/>
    <property type="evidence" value="ECO:0007669"/>
    <property type="project" value="UniProtKB-EC"/>
</dbReference>
<dbReference type="EC" id="5.1.3.14" evidence="4"/>
<evidence type="ECO:0000256" key="1">
    <source>
        <dbReference type="ARBA" id="ARBA00023235"/>
    </source>
</evidence>
<reference evidence="8" key="1">
    <citation type="submission" date="2017-05" db="EMBL/GenBank/DDBJ databases">
        <authorList>
            <person name="Lin X."/>
        </authorList>
    </citation>
    <scope>NUCLEOTIDE SEQUENCE [LARGE SCALE GENOMIC DNA]</scope>
    <source>
        <strain evidence="8">JLT2012</strain>
    </source>
</reference>
<dbReference type="OrthoDB" id="9803238at2"/>
<gene>
    <name evidence="7" type="ORF">B5C34_00620</name>
</gene>
<evidence type="ECO:0000256" key="3">
    <source>
        <dbReference type="ARBA" id="ARBA00038209"/>
    </source>
</evidence>
<evidence type="ECO:0000259" key="6">
    <source>
        <dbReference type="Pfam" id="PF02350"/>
    </source>
</evidence>
<dbReference type="NCBIfam" id="TIGR00236">
    <property type="entry name" value="wecB"/>
    <property type="match status" value="1"/>
</dbReference>
<dbReference type="Proteomes" id="UP000198462">
    <property type="component" value="Unassembled WGS sequence"/>
</dbReference>
<protein>
    <recommendedName>
        <fullName evidence="4">UDP-N-acetylglucosamine 2-epimerase (non-hydrolyzing)</fullName>
        <ecNumber evidence="4">5.1.3.14</ecNumber>
    </recommendedName>
</protein>
<dbReference type="AlphaFoldDB" id="A0A219B9V2"/>
<dbReference type="PANTHER" id="PTHR43174:SF2">
    <property type="entry name" value="UDP-N-ACETYLGLUCOSAMINE 2-EPIMERASE"/>
    <property type="match status" value="1"/>
</dbReference>
<comment type="catalytic activity">
    <reaction evidence="2">
        <text>UDP-N-acetyl-alpha-D-glucosamine = UDP-N-acetyl-alpha-D-mannosamine</text>
        <dbReference type="Rhea" id="RHEA:17213"/>
        <dbReference type="ChEBI" id="CHEBI:57705"/>
        <dbReference type="ChEBI" id="CHEBI:68623"/>
        <dbReference type="EC" id="5.1.3.14"/>
    </reaction>
</comment>
<dbReference type="EMBL" id="NFZT01000001">
    <property type="protein sequence ID" value="OWV34558.1"/>
    <property type="molecule type" value="Genomic_DNA"/>
</dbReference>
<comment type="caution">
    <text evidence="7">The sequence shown here is derived from an EMBL/GenBank/DDBJ whole genome shotgun (WGS) entry which is preliminary data.</text>
</comment>
<dbReference type="Pfam" id="PF02350">
    <property type="entry name" value="Epimerase_2"/>
    <property type="match status" value="1"/>
</dbReference>
<evidence type="ECO:0000313" key="7">
    <source>
        <dbReference type="EMBL" id="OWV34558.1"/>
    </source>
</evidence>
<dbReference type="RefSeq" id="WP_088713258.1">
    <property type="nucleotide sequence ID" value="NZ_NFZT01000001.1"/>
</dbReference>
<evidence type="ECO:0000256" key="5">
    <source>
        <dbReference type="RuleBase" id="RU003513"/>
    </source>
</evidence>
<sequence>MAIFIRLRPFCVARTPSAGNLDIHSQEGARLLSIMAVIGTRPEAVKMAPVLAALERRGARTFVLATGQHADLLPQTVECLDLRIDERLHQADLPHLLAPLQRAIRLHRPAMVVVQGDTRSAFAGAAAAFLENVLVAHVEAGLRTGTPFDPFPEELLRRGIARFAGIHLTPTEASKQALLREGVGGRVEVVGNSVIDALEQVLAKERRRRTPLRRSPSSRPRILVTAHRRENEGRRLKEIVAAAAKLASEGCAVTLFRHPRLSNLSWFERCARPAKVSAPVPHDRFVSQLACADLVVTDSGGVQEEAAYLGRRMLVVRERTERPECLSPGERVLVPPNKDFICQRAADLMGRHGPVSRSSALGTGTSGSRIAEILIGELEKAGNLSAGSELICR</sequence>
<accession>A0A219B9V2</accession>
<dbReference type="PANTHER" id="PTHR43174">
    <property type="entry name" value="UDP-N-ACETYLGLUCOSAMINE 2-EPIMERASE"/>
    <property type="match status" value="1"/>
</dbReference>
<keyword evidence="1 5" id="KW-0413">Isomerase</keyword>
<dbReference type="Gene3D" id="3.40.50.2000">
    <property type="entry name" value="Glycogen Phosphorylase B"/>
    <property type="match status" value="2"/>
</dbReference>
<evidence type="ECO:0000256" key="2">
    <source>
        <dbReference type="ARBA" id="ARBA00036080"/>
    </source>
</evidence>
<comment type="similarity">
    <text evidence="3 5">Belongs to the UDP-N-acetylglucosamine 2-epimerase family.</text>
</comment>
<dbReference type="SUPFAM" id="SSF53756">
    <property type="entry name" value="UDP-Glycosyltransferase/glycogen phosphorylase"/>
    <property type="match status" value="1"/>
</dbReference>
<name>A0A219B9V2_9SPHN</name>
<dbReference type="InterPro" id="IPR029767">
    <property type="entry name" value="WecB-like"/>
</dbReference>
<keyword evidence="8" id="KW-1185">Reference proteome</keyword>
<evidence type="ECO:0000313" key="8">
    <source>
        <dbReference type="Proteomes" id="UP000198462"/>
    </source>
</evidence>
<organism evidence="7 8">
    <name type="scientific">Pacificimonas flava</name>
    <dbReference type="NCBI Taxonomy" id="1234595"/>
    <lineage>
        <taxon>Bacteria</taxon>
        <taxon>Pseudomonadati</taxon>
        <taxon>Pseudomonadota</taxon>
        <taxon>Alphaproteobacteria</taxon>
        <taxon>Sphingomonadales</taxon>
        <taxon>Sphingosinicellaceae</taxon>
        <taxon>Pacificimonas</taxon>
    </lineage>
</organism>